<accession>A0A9W6TE56</accession>
<evidence type="ECO:0000313" key="1">
    <source>
        <dbReference type="EMBL" id="GMF12406.1"/>
    </source>
</evidence>
<sequence length="96" mass="10338">MLMTRTMKTLRLSYGNMDVNTDRQSAPNFVETGSVENSSISDNVLTGSCENHTGVGAGRSGKRTASIKDKSVGIGWYFAEESGVHEGTTAKFKETT</sequence>
<name>A0A9W6TE56_9STRA</name>
<dbReference type="EMBL" id="BSXW01000116">
    <property type="protein sequence ID" value="GMF12406.1"/>
    <property type="molecule type" value="Genomic_DNA"/>
</dbReference>
<proteinExistence type="predicted"/>
<organism evidence="1 2">
    <name type="scientific">Phytophthora lilii</name>
    <dbReference type="NCBI Taxonomy" id="2077276"/>
    <lineage>
        <taxon>Eukaryota</taxon>
        <taxon>Sar</taxon>
        <taxon>Stramenopiles</taxon>
        <taxon>Oomycota</taxon>
        <taxon>Peronosporomycetes</taxon>
        <taxon>Peronosporales</taxon>
        <taxon>Peronosporaceae</taxon>
        <taxon>Phytophthora</taxon>
    </lineage>
</organism>
<protein>
    <submittedName>
        <fullName evidence="1">Unnamed protein product</fullName>
    </submittedName>
</protein>
<keyword evidence="2" id="KW-1185">Reference proteome</keyword>
<gene>
    <name evidence="1" type="ORF">Plil01_000302300</name>
</gene>
<dbReference type="Proteomes" id="UP001165083">
    <property type="component" value="Unassembled WGS sequence"/>
</dbReference>
<dbReference type="AlphaFoldDB" id="A0A9W6TE56"/>
<reference evidence="1" key="1">
    <citation type="submission" date="2023-04" db="EMBL/GenBank/DDBJ databases">
        <title>Phytophthora lilii NBRC 32176.</title>
        <authorList>
            <person name="Ichikawa N."/>
            <person name="Sato H."/>
            <person name="Tonouchi N."/>
        </authorList>
    </citation>
    <scope>NUCLEOTIDE SEQUENCE</scope>
    <source>
        <strain evidence="1">NBRC 32176</strain>
    </source>
</reference>
<evidence type="ECO:0000313" key="2">
    <source>
        <dbReference type="Proteomes" id="UP001165083"/>
    </source>
</evidence>
<comment type="caution">
    <text evidence="1">The sequence shown here is derived from an EMBL/GenBank/DDBJ whole genome shotgun (WGS) entry which is preliminary data.</text>
</comment>